<gene>
    <name evidence="5" type="ORF">A8950_0476</name>
</gene>
<dbReference type="CDD" id="cd00130">
    <property type="entry name" value="PAS"/>
    <property type="match status" value="1"/>
</dbReference>
<dbReference type="InterPro" id="IPR003607">
    <property type="entry name" value="HD/PDEase_dom"/>
</dbReference>
<dbReference type="Gene3D" id="1.10.3210.10">
    <property type="entry name" value="Hypothetical protein af1432"/>
    <property type="match status" value="1"/>
</dbReference>
<dbReference type="AlphaFoldDB" id="A0A4R6WQR4"/>
<dbReference type="PROSITE" id="PS50112">
    <property type="entry name" value="PAS"/>
    <property type="match status" value="1"/>
</dbReference>
<dbReference type="SUPFAM" id="SSF55785">
    <property type="entry name" value="PYP-like sensor domain (PAS domain)"/>
    <property type="match status" value="1"/>
</dbReference>
<name>A0A4R6WQR4_9PROT</name>
<feature type="transmembrane region" description="Helical" evidence="1">
    <location>
        <begin position="340"/>
        <end position="359"/>
    </location>
</feature>
<dbReference type="OrthoDB" id="9176789at2"/>
<keyword evidence="6" id="KW-1185">Reference proteome</keyword>
<feature type="domain" description="PAS" evidence="2">
    <location>
        <begin position="384"/>
        <end position="454"/>
    </location>
</feature>
<evidence type="ECO:0000313" key="6">
    <source>
        <dbReference type="Proteomes" id="UP000295783"/>
    </source>
</evidence>
<dbReference type="PANTHER" id="PTHR45228">
    <property type="entry name" value="CYCLIC DI-GMP PHOSPHODIESTERASE TM_0186-RELATED"/>
    <property type="match status" value="1"/>
</dbReference>
<dbReference type="InterPro" id="IPR000700">
    <property type="entry name" value="PAS-assoc_C"/>
</dbReference>
<reference evidence="5 6" key="1">
    <citation type="submission" date="2019-03" db="EMBL/GenBank/DDBJ databases">
        <title>Genomic Encyclopedia of Type Strains, Phase III (KMG-III): the genomes of soil and plant-associated and newly described type strains.</title>
        <authorList>
            <person name="Whitman W."/>
        </authorList>
    </citation>
    <scope>NUCLEOTIDE SEQUENCE [LARGE SCALE GENOMIC DNA]</scope>
    <source>
        <strain evidence="5 6">CGMCC 1.7660</strain>
    </source>
</reference>
<dbReference type="RefSeq" id="WP_133612008.1">
    <property type="nucleotide sequence ID" value="NZ_SNYW01000006.1"/>
</dbReference>
<dbReference type="CDD" id="cd00077">
    <property type="entry name" value="HDc"/>
    <property type="match status" value="1"/>
</dbReference>
<dbReference type="GO" id="GO:0008081">
    <property type="term" value="F:phosphoric diester hydrolase activity"/>
    <property type="evidence" value="ECO:0007669"/>
    <property type="project" value="UniProtKB-ARBA"/>
</dbReference>
<dbReference type="PROSITE" id="PS50113">
    <property type="entry name" value="PAC"/>
    <property type="match status" value="1"/>
</dbReference>
<evidence type="ECO:0000256" key="1">
    <source>
        <dbReference type="SAM" id="Phobius"/>
    </source>
</evidence>
<dbReference type="PANTHER" id="PTHR45228:SF4">
    <property type="entry name" value="LIPOPROTEIN"/>
    <property type="match status" value="1"/>
</dbReference>
<dbReference type="NCBIfam" id="TIGR00229">
    <property type="entry name" value="sensory_box"/>
    <property type="match status" value="1"/>
</dbReference>
<sequence length="699" mass="75171">MADPTPAVLAEDNKKGALDLRILFPAIILVLIAIIGIIAVYFFVDQERQREETQWQLRMGIVADSRFSDVDRWLNRQLEELGGLARNESVQIYTDQISELAGDPTMAEEVGALRDYLRNLLTVTADRTGFTLPESGGAVPANVAETGAAGLMIIDNNGNVVAASPGAPPYAGELAAFVSAQTRGQRAIGDMSLNARGNPSMAFLVPLVAAQSEGGQAAQIGTILGVKEVAGELFPLLRQPGEASVSARTTLVRARDGKITYLSPDADGKPMAVELDSSTPNLDTAFAAERPGAFATDRRNAAGTRVLVTGRSFSLVPWSLVYTIDYDEALGAAEARFRNLTIYLLLAVALVAVIIIAVWRHGSSRRASQAAHQFAQMATKFENQKNLLQLVTDSQPTQIFILDKQDRYQFANSQAAKAAGIPTTEMIGKPIANVLGPAAAKRYVTLSHEALELKHEVSNVARSEEDGKVKVVQSEHIPLKDAAGHGEGVLTVERDITDVVTERERRARIQNQLVKTLVDVVDKRDPFAAQHSSRVAKVARSVAKEMALTEVQVETAEIAGNLLNLGKILIPEDVLSKTGQLTEAERDMIKNSIQTSADLLQGIEFDGPVVETLRQAQANWDGTGQPPGLAGDAIIVTARVIAVANAFIGMISDRAFRQALSIDDAIENLLKGSGKAFDRRVVAALVNYLDNHGGRAELV</sequence>
<accession>A0A4R6WQR4</accession>
<dbReference type="Proteomes" id="UP000295783">
    <property type="component" value="Unassembled WGS sequence"/>
</dbReference>
<dbReference type="InterPro" id="IPR000014">
    <property type="entry name" value="PAS"/>
</dbReference>
<feature type="transmembrane region" description="Helical" evidence="1">
    <location>
        <begin position="22"/>
        <end position="44"/>
    </location>
</feature>
<evidence type="ECO:0000259" key="3">
    <source>
        <dbReference type="PROSITE" id="PS50113"/>
    </source>
</evidence>
<evidence type="ECO:0000259" key="4">
    <source>
        <dbReference type="PROSITE" id="PS51832"/>
    </source>
</evidence>
<dbReference type="InterPro" id="IPR052020">
    <property type="entry name" value="Cyclic_di-GMP/3'3'-cGAMP_PDE"/>
</dbReference>
<protein>
    <submittedName>
        <fullName evidence="5">PAS domain S-box-containing protein</fullName>
    </submittedName>
</protein>
<feature type="domain" description="HD-GYP" evidence="4">
    <location>
        <begin position="506"/>
        <end position="699"/>
    </location>
</feature>
<dbReference type="SUPFAM" id="SSF109604">
    <property type="entry name" value="HD-domain/PDEase-like"/>
    <property type="match status" value="1"/>
</dbReference>
<evidence type="ECO:0000259" key="2">
    <source>
        <dbReference type="PROSITE" id="PS50112"/>
    </source>
</evidence>
<evidence type="ECO:0000313" key="5">
    <source>
        <dbReference type="EMBL" id="TDQ83932.1"/>
    </source>
</evidence>
<dbReference type="InterPro" id="IPR037522">
    <property type="entry name" value="HD_GYP_dom"/>
</dbReference>
<dbReference type="EMBL" id="SNYW01000006">
    <property type="protein sequence ID" value="TDQ83932.1"/>
    <property type="molecule type" value="Genomic_DNA"/>
</dbReference>
<proteinExistence type="predicted"/>
<dbReference type="PROSITE" id="PS51832">
    <property type="entry name" value="HD_GYP"/>
    <property type="match status" value="1"/>
</dbReference>
<dbReference type="Gene3D" id="3.30.450.20">
    <property type="entry name" value="PAS domain"/>
    <property type="match status" value="1"/>
</dbReference>
<dbReference type="Pfam" id="PF08448">
    <property type="entry name" value="PAS_4"/>
    <property type="match status" value="1"/>
</dbReference>
<organism evidence="5 6">
    <name type="scientific">Dongia mobilis</name>
    <dbReference type="NCBI Taxonomy" id="578943"/>
    <lineage>
        <taxon>Bacteria</taxon>
        <taxon>Pseudomonadati</taxon>
        <taxon>Pseudomonadota</taxon>
        <taxon>Alphaproteobacteria</taxon>
        <taxon>Rhodospirillales</taxon>
        <taxon>Dongiaceae</taxon>
        <taxon>Dongia</taxon>
    </lineage>
</organism>
<dbReference type="InterPro" id="IPR013656">
    <property type="entry name" value="PAS_4"/>
</dbReference>
<feature type="domain" description="PAC" evidence="3">
    <location>
        <begin position="453"/>
        <end position="508"/>
    </location>
</feature>
<dbReference type="InterPro" id="IPR035965">
    <property type="entry name" value="PAS-like_dom_sf"/>
</dbReference>
<keyword evidence="1" id="KW-0812">Transmembrane</keyword>
<keyword evidence="1" id="KW-1133">Transmembrane helix</keyword>
<dbReference type="Pfam" id="PF13487">
    <property type="entry name" value="HD_5"/>
    <property type="match status" value="1"/>
</dbReference>
<keyword evidence="1" id="KW-0472">Membrane</keyword>
<comment type="caution">
    <text evidence="5">The sequence shown here is derived from an EMBL/GenBank/DDBJ whole genome shotgun (WGS) entry which is preliminary data.</text>
</comment>